<organism evidence="3 4">
    <name type="scientific">Streptococcus mutans serotype c (strain ATCC 700610 / UA159)</name>
    <dbReference type="NCBI Taxonomy" id="210007"/>
    <lineage>
        <taxon>Bacteria</taxon>
        <taxon>Bacillati</taxon>
        <taxon>Bacillota</taxon>
        <taxon>Bacilli</taxon>
        <taxon>Lactobacillales</taxon>
        <taxon>Streptococcaceae</taxon>
        <taxon>Streptococcus</taxon>
    </lineage>
</organism>
<evidence type="ECO:0000313" key="4">
    <source>
        <dbReference type="Proteomes" id="UP000002512"/>
    </source>
</evidence>
<evidence type="ECO:0000313" key="3">
    <source>
        <dbReference type="EMBL" id="AAN58418.1"/>
    </source>
</evidence>
<gene>
    <name evidence="3" type="ordered locus">SMU_684</name>
</gene>
<dbReference type="Pfam" id="PF14411">
    <property type="entry name" value="LHH"/>
    <property type="match status" value="1"/>
</dbReference>
<sequence>MVFETLKHSGSETKVSTSEIGQKNSEIASNKVDSDQRIHPVDVVNVKDSDQGLNIAERFIAKERGYSEPAINLANNLDELESGKYYSKEIQKAAEQPPEQLSVLKDERLKQRTVNEREVLQHDTIDSKEFLDVKSQYKLDGEVRYLTNLERMERGFAPIDESGKPFNLHHIGQKMDSPLAELPDQVHKDNYSKLHANKGPSNIDRVAFAKEKQEYWKARAEQIKGDTSA</sequence>
<feature type="region of interest" description="Disordered" evidence="1">
    <location>
        <begin position="1"/>
        <end position="34"/>
    </location>
</feature>
<dbReference type="OrthoDB" id="1074132at2"/>
<dbReference type="PATRIC" id="fig|210007.7.peg.609"/>
<dbReference type="Proteomes" id="UP000002512">
    <property type="component" value="Chromosome"/>
</dbReference>
<dbReference type="eggNOG" id="COG3210">
    <property type="taxonomic scope" value="Bacteria"/>
</dbReference>
<dbReference type="STRING" id="210007.SMU_684"/>
<feature type="compositionally biased region" description="Polar residues" evidence="1">
    <location>
        <begin position="12"/>
        <end position="28"/>
    </location>
</feature>
<evidence type="ECO:0000259" key="2">
    <source>
        <dbReference type="Pfam" id="PF14411"/>
    </source>
</evidence>
<feature type="compositionally biased region" description="Basic and acidic residues" evidence="1">
    <location>
        <begin position="1"/>
        <end position="11"/>
    </location>
</feature>
<accession>Q8DV32</accession>
<name>Q8DV32_STRMU</name>
<proteinExistence type="predicted"/>
<dbReference type="EMBL" id="AE014133">
    <property type="protein sequence ID" value="AAN58418.1"/>
    <property type="molecule type" value="Genomic_DNA"/>
</dbReference>
<protein>
    <recommendedName>
        <fullName evidence="2">LHH domain-containing protein</fullName>
    </recommendedName>
</protein>
<keyword evidence="4" id="KW-1185">Reference proteome</keyword>
<dbReference type="InterPro" id="IPR026834">
    <property type="entry name" value="LHH"/>
</dbReference>
<reference evidence="3 4" key="1">
    <citation type="journal article" date="2002" name="Proc. Natl. Acad. Sci. U.S.A.">
        <title>Genome sequence of Streptococcus mutans UA159, a cariogenic dental pathogen.</title>
        <authorList>
            <person name="Ajdic D."/>
            <person name="McShan W.M."/>
            <person name="McLaughlin R.E."/>
            <person name="Savic G."/>
            <person name="Chang J."/>
            <person name="Carson M.B."/>
            <person name="Primeaux C."/>
            <person name="Tian R."/>
            <person name="Kenton S."/>
            <person name="Jia H."/>
            <person name="Lin S."/>
            <person name="Qian Y."/>
            <person name="Li S."/>
            <person name="Zhu H."/>
            <person name="Najar F."/>
            <person name="Lai H."/>
            <person name="White J."/>
            <person name="Roe B.A."/>
            <person name="Ferretti J.J."/>
        </authorList>
    </citation>
    <scope>NUCLEOTIDE SEQUENCE [LARGE SCALE GENOMIC DNA]</scope>
    <source>
        <strain evidence="4">ATCC 700610 / UA159</strain>
    </source>
</reference>
<dbReference type="KEGG" id="smu:SMU_684"/>
<evidence type="ECO:0000256" key="1">
    <source>
        <dbReference type="SAM" id="MobiDB-lite"/>
    </source>
</evidence>
<dbReference type="RefSeq" id="WP_002263339.1">
    <property type="nucleotide sequence ID" value="NC_004350.2"/>
</dbReference>
<feature type="domain" description="LHH" evidence="2">
    <location>
        <begin position="147"/>
        <end position="222"/>
    </location>
</feature>
<dbReference type="AlphaFoldDB" id="Q8DV32"/>
<dbReference type="HOGENOM" id="CLU_1209254_0_0_9"/>